<dbReference type="InterPro" id="IPR020568">
    <property type="entry name" value="Ribosomal_Su5_D2-typ_SF"/>
</dbReference>
<keyword evidence="2" id="KW-0547">Nucleotide-binding</keyword>
<evidence type="ECO:0000256" key="5">
    <source>
        <dbReference type="ARBA" id="ARBA00081809"/>
    </source>
</evidence>
<dbReference type="CDD" id="cd16268">
    <property type="entry name" value="EF2_II"/>
    <property type="match status" value="1"/>
</dbReference>
<evidence type="ECO:0000256" key="4">
    <source>
        <dbReference type="ARBA" id="ARBA00023134"/>
    </source>
</evidence>
<dbReference type="CDD" id="cd01885">
    <property type="entry name" value="EF2"/>
    <property type="match status" value="1"/>
</dbReference>
<accession>A0A9P6U4E2</accession>
<dbReference type="InterPro" id="IPR056752">
    <property type="entry name" value="EFL1"/>
</dbReference>
<proteinExistence type="predicted"/>
<dbReference type="InterPro" id="IPR035647">
    <property type="entry name" value="EFG_III/V"/>
</dbReference>
<evidence type="ECO:0000313" key="9">
    <source>
        <dbReference type="Proteomes" id="UP000807716"/>
    </source>
</evidence>
<keyword evidence="1" id="KW-0690">Ribosome biogenesis</keyword>
<dbReference type="PANTHER" id="PTHR42908">
    <property type="entry name" value="TRANSLATION ELONGATION FACTOR-RELATED"/>
    <property type="match status" value="1"/>
</dbReference>
<feature type="region of interest" description="Disordered" evidence="6">
    <location>
        <begin position="818"/>
        <end position="840"/>
    </location>
</feature>
<dbReference type="Pfam" id="PF00679">
    <property type="entry name" value="EFG_C"/>
    <property type="match status" value="1"/>
</dbReference>
<evidence type="ECO:0000313" key="8">
    <source>
        <dbReference type="EMBL" id="KAG0258663.1"/>
    </source>
</evidence>
<dbReference type="Gene3D" id="3.30.230.10">
    <property type="match status" value="1"/>
</dbReference>
<dbReference type="EMBL" id="JAAAJB010000315">
    <property type="protein sequence ID" value="KAG0258663.1"/>
    <property type="molecule type" value="Genomic_DNA"/>
</dbReference>
<evidence type="ECO:0000256" key="6">
    <source>
        <dbReference type="SAM" id="MobiDB-lite"/>
    </source>
</evidence>
<evidence type="ECO:0000256" key="3">
    <source>
        <dbReference type="ARBA" id="ARBA00022801"/>
    </source>
</evidence>
<dbReference type="CDD" id="cd04096">
    <property type="entry name" value="eEF2_snRNP_like_C"/>
    <property type="match status" value="1"/>
</dbReference>
<dbReference type="InterPro" id="IPR000795">
    <property type="entry name" value="T_Tr_GTP-bd_dom"/>
</dbReference>
<dbReference type="FunFam" id="3.30.70.870:FF:000002">
    <property type="entry name" value="Translation elongation factor 2"/>
    <property type="match status" value="1"/>
</dbReference>
<dbReference type="Pfam" id="PF25118">
    <property type="entry name" value="EFL1"/>
    <property type="match status" value="1"/>
</dbReference>
<dbReference type="FunFam" id="3.90.1430.10:FF:000002">
    <property type="entry name" value="Elongation factor like GTPase 1"/>
    <property type="match status" value="1"/>
</dbReference>
<dbReference type="FunFam" id="3.30.70.240:FF:000006">
    <property type="entry name" value="Elongation factor like GTPase 1"/>
    <property type="match status" value="1"/>
</dbReference>
<feature type="compositionally biased region" description="Basic and acidic residues" evidence="6">
    <location>
        <begin position="822"/>
        <end position="840"/>
    </location>
</feature>
<dbReference type="SMART" id="SM00838">
    <property type="entry name" value="EFG_C"/>
    <property type="match status" value="1"/>
</dbReference>
<dbReference type="Gene3D" id="3.30.70.870">
    <property type="entry name" value="Elongation Factor G (Translational Gtpase), domain 3"/>
    <property type="match status" value="1"/>
</dbReference>
<dbReference type="GO" id="GO:0043022">
    <property type="term" value="F:ribosome binding"/>
    <property type="evidence" value="ECO:0007669"/>
    <property type="project" value="TreeGrafter"/>
</dbReference>
<feature type="region of interest" description="Disordered" evidence="6">
    <location>
        <begin position="233"/>
        <end position="256"/>
    </location>
</feature>
<dbReference type="SUPFAM" id="SSF54980">
    <property type="entry name" value="EF-G C-terminal domain-like"/>
    <property type="match status" value="2"/>
</dbReference>
<name>A0A9P6U4E2_9FUNG</name>
<sequence>MPSIPTSDLIRLQANQKHVRNICILAHVDHGKTTLSDSLLASNGIISSKLAGKVRYLDSREDEQERGITMESSAISLYFKIMRRNALNNPNVDATAAGTVADQSNTPIASTPAESPAATLPKSEEYLINLIDSPGHVDFSGEVSTASRLCDGALVLVDAVEGVCTQTHTVLRQAWRDSVKPVLVINKIDRLITELQFTPLEAYIHLNKILEQVNAVMGTFFSEEVLEEDYRKKTERSKAESQKQQQEQDVGKDKDSENMYSDWHIETQDDSNIYFHPSQGNVIFASAIDGWAFRVDQFAAIYAQKLGMKEQVLRKCLWGDFYLDPKTKRVIGYKGLKGRPLKPLAVHLVLDNVWKVYDVVMIQPDRDMMEKVIKSLNLKVLPRDMRSKDTRFLLTTIFSQWLPLSTCVLLAVVEQLPSPPAAQKVRMPKMLHPQEKEPKEPTEDWEKGMVNCDPSSGVVAYVSKMVSVPMDELPQFKRKTLTAEEMRARGRVTREQLAAKSAAAAAALEAGGEALDVEEMLEERNRQMEREKAAAEELEGREVLVGFARIYSGTIRVGQKIKVLGPKYDPAKPDEHVDETTVENLYMIMGREMFQLEQVPAGNVFAIGGLEGHVLKYGTLWSAEWEGGQNLVGKGLEAAPIVRVALEPENPSQMAQLVKGLQLLNQADPSVHVLTQETGEHVILTSGEVHLQRCMADLRDRFARIEISMSEPIVPFRETAVDAPAQVYQTSSAVAITEASRGGEPEKLIAKVDNAPRGTIMATTQNRHVRFIVRAVPIPNEITQYLAGHTEQIQSYVESAKGDGRQEDRVVVISLGEDEKEELSAEGKEDAAEGKRREEQVKRATKIQKDLEPLFAEAGDEWKGKEKDILAFGPRRVGPNLLINSLGVEFSRKAAARTNASKATKGDDDEAAFGSGIAGFTIQDLAEFIQTGFQIATNAGPLCGEPMHGMAFFLQDVEILSDAESNVEGAAAGDDRSKMAVTSGQLITSMRDACRLGLLEWSPRLMLAMYSCDIQTTAEVLGKVYAVIARRKGKILHEEMKEGTPFFSIQALLPVVESFGFSDDIRKKTSGAASPQLIFSQYVLLTKDKVTTFELLDLDPFWVPSTQEELEDLGEKADRENVAKKYMDTVRKRKGLFVEQKIVEHAEKQRTLRKN</sequence>
<dbReference type="AlphaFoldDB" id="A0A9P6U4E2"/>
<organism evidence="8 9">
    <name type="scientific">Actinomortierella ambigua</name>
    <dbReference type="NCBI Taxonomy" id="1343610"/>
    <lineage>
        <taxon>Eukaryota</taxon>
        <taxon>Fungi</taxon>
        <taxon>Fungi incertae sedis</taxon>
        <taxon>Mucoromycota</taxon>
        <taxon>Mortierellomycotina</taxon>
        <taxon>Mortierellomycetes</taxon>
        <taxon>Mortierellales</taxon>
        <taxon>Mortierellaceae</taxon>
        <taxon>Actinomortierella</taxon>
    </lineage>
</organism>
<dbReference type="Pfam" id="PF00009">
    <property type="entry name" value="GTP_EFTU"/>
    <property type="match status" value="1"/>
</dbReference>
<dbReference type="SUPFAM" id="SSF54211">
    <property type="entry name" value="Ribosomal protein S5 domain 2-like"/>
    <property type="match status" value="1"/>
</dbReference>
<evidence type="ECO:0000259" key="7">
    <source>
        <dbReference type="PROSITE" id="PS51722"/>
    </source>
</evidence>
<dbReference type="InterPro" id="IPR000640">
    <property type="entry name" value="EFG_V-like"/>
</dbReference>
<dbReference type="OrthoDB" id="364892at2759"/>
<dbReference type="InterPro" id="IPR014721">
    <property type="entry name" value="Ribsml_uS5_D2-typ_fold_subgr"/>
</dbReference>
<dbReference type="GO" id="GO:0003924">
    <property type="term" value="F:GTPase activity"/>
    <property type="evidence" value="ECO:0007669"/>
    <property type="project" value="InterPro"/>
</dbReference>
<keyword evidence="3" id="KW-0378">Hydrolase</keyword>
<dbReference type="Pfam" id="PF14492">
    <property type="entry name" value="EFG_III"/>
    <property type="match status" value="1"/>
</dbReference>
<dbReference type="CDD" id="cd16261">
    <property type="entry name" value="EF2_snRNP_III"/>
    <property type="match status" value="1"/>
</dbReference>
<dbReference type="GO" id="GO:0005829">
    <property type="term" value="C:cytosol"/>
    <property type="evidence" value="ECO:0007669"/>
    <property type="project" value="TreeGrafter"/>
</dbReference>
<protein>
    <recommendedName>
        <fullName evidence="5">Elongation factor-like 1</fullName>
    </recommendedName>
</protein>
<dbReference type="Gene3D" id="3.40.50.300">
    <property type="entry name" value="P-loop containing nucleotide triphosphate hydrolases"/>
    <property type="match status" value="1"/>
</dbReference>
<dbReference type="SUPFAM" id="SSF50447">
    <property type="entry name" value="Translation proteins"/>
    <property type="match status" value="1"/>
</dbReference>
<dbReference type="Gene3D" id="3.90.1430.10">
    <property type="entry name" value="Yeast translation eEF2 (G' domain)"/>
    <property type="match status" value="1"/>
</dbReference>
<dbReference type="Proteomes" id="UP000807716">
    <property type="component" value="Unassembled WGS sequence"/>
</dbReference>
<dbReference type="InterPro" id="IPR005225">
    <property type="entry name" value="Small_GTP-bd"/>
</dbReference>
<evidence type="ECO:0000256" key="2">
    <source>
        <dbReference type="ARBA" id="ARBA00022741"/>
    </source>
</evidence>
<dbReference type="InterPro" id="IPR041095">
    <property type="entry name" value="EFG_II"/>
</dbReference>
<dbReference type="PANTHER" id="PTHR42908:SF3">
    <property type="entry name" value="ELONGATION FACTOR-LIKE GTPASE 1"/>
    <property type="match status" value="1"/>
</dbReference>
<dbReference type="SUPFAM" id="SSF52540">
    <property type="entry name" value="P-loop containing nucleoside triphosphate hydrolases"/>
    <property type="match status" value="1"/>
</dbReference>
<dbReference type="GO" id="GO:0042256">
    <property type="term" value="P:cytosolic ribosome assembly"/>
    <property type="evidence" value="ECO:0007669"/>
    <property type="project" value="TreeGrafter"/>
</dbReference>
<keyword evidence="4" id="KW-0342">GTP-binding</keyword>
<evidence type="ECO:0000256" key="1">
    <source>
        <dbReference type="ARBA" id="ARBA00022517"/>
    </source>
</evidence>
<dbReference type="Gene3D" id="2.40.30.10">
    <property type="entry name" value="Translation factors"/>
    <property type="match status" value="1"/>
</dbReference>
<gene>
    <name evidence="8" type="primary">RIA1</name>
    <name evidence="8" type="ORF">DFQ27_004515</name>
</gene>
<feature type="domain" description="Tr-type G" evidence="7">
    <location>
        <begin position="17"/>
        <end position="312"/>
    </location>
</feature>
<dbReference type="GO" id="GO:1990904">
    <property type="term" value="C:ribonucleoprotein complex"/>
    <property type="evidence" value="ECO:0007669"/>
    <property type="project" value="TreeGrafter"/>
</dbReference>
<dbReference type="NCBIfam" id="TIGR00231">
    <property type="entry name" value="small_GTP"/>
    <property type="match status" value="1"/>
</dbReference>
<dbReference type="PROSITE" id="PS51722">
    <property type="entry name" value="G_TR_2"/>
    <property type="match status" value="1"/>
</dbReference>
<dbReference type="InterPro" id="IPR027417">
    <property type="entry name" value="P-loop_NTPase"/>
</dbReference>
<dbReference type="PRINTS" id="PR00315">
    <property type="entry name" value="ELONGATNFCT"/>
</dbReference>
<comment type="caution">
    <text evidence="8">The sequence shown here is derived from an EMBL/GenBank/DDBJ whole genome shotgun (WGS) entry which is preliminary data.</text>
</comment>
<keyword evidence="9" id="KW-1185">Reference proteome</keyword>
<dbReference type="InterPro" id="IPR004161">
    <property type="entry name" value="EFTu-like_2"/>
</dbReference>
<dbReference type="Gene3D" id="3.30.70.240">
    <property type="match status" value="1"/>
</dbReference>
<dbReference type="GO" id="GO:0005525">
    <property type="term" value="F:GTP binding"/>
    <property type="evidence" value="ECO:0007669"/>
    <property type="project" value="UniProtKB-KW"/>
</dbReference>
<dbReference type="InterPro" id="IPR009000">
    <property type="entry name" value="Transl_B-barrel_sf"/>
</dbReference>
<dbReference type="Pfam" id="PF03144">
    <property type="entry name" value="GTP_EFTU_D2"/>
    <property type="match status" value="1"/>
</dbReference>
<reference evidence="8" key="1">
    <citation type="journal article" date="2020" name="Fungal Divers.">
        <title>Resolving the Mortierellaceae phylogeny through synthesis of multi-gene phylogenetics and phylogenomics.</title>
        <authorList>
            <person name="Vandepol N."/>
            <person name="Liber J."/>
            <person name="Desiro A."/>
            <person name="Na H."/>
            <person name="Kennedy M."/>
            <person name="Barry K."/>
            <person name="Grigoriev I.V."/>
            <person name="Miller A.N."/>
            <person name="O'Donnell K."/>
            <person name="Stajich J.E."/>
            <person name="Bonito G."/>
        </authorList>
    </citation>
    <scope>NUCLEOTIDE SEQUENCE</scope>
    <source>
        <strain evidence="8">BC1065</strain>
    </source>
</reference>
<dbReference type="CDD" id="cd01681">
    <property type="entry name" value="aeEF2_snRNP_like_IV"/>
    <property type="match status" value="1"/>
</dbReference>